<dbReference type="GO" id="GO:0001716">
    <property type="term" value="F:L-amino-acid oxidase activity"/>
    <property type="evidence" value="ECO:0007669"/>
    <property type="project" value="TreeGrafter"/>
</dbReference>
<dbReference type="Gene3D" id="3.50.50.60">
    <property type="entry name" value="FAD/NAD(P)-binding domain"/>
    <property type="match status" value="1"/>
</dbReference>
<dbReference type="AlphaFoldDB" id="X0BDC2"/>
<evidence type="ECO:0000259" key="1">
    <source>
        <dbReference type="Pfam" id="PF01593"/>
    </source>
</evidence>
<dbReference type="HOGENOM" id="CLU_004498_3_0_1"/>
<dbReference type="InterPro" id="IPR050281">
    <property type="entry name" value="Flavin_monoamine_oxidase"/>
</dbReference>
<dbReference type="SUPFAM" id="SSF54373">
    <property type="entry name" value="FAD-linked reductases, C-terminal domain"/>
    <property type="match status" value="1"/>
</dbReference>
<dbReference type="Pfam" id="PF01593">
    <property type="entry name" value="Amino_oxidase"/>
    <property type="match status" value="1"/>
</dbReference>
<dbReference type="GO" id="GO:0009063">
    <property type="term" value="P:amino acid catabolic process"/>
    <property type="evidence" value="ECO:0007669"/>
    <property type="project" value="TreeGrafter"/>
</dbReference>
<organism evidence="2 3">
    <name type="scientific">Fusarium oxysporum f. sp. raphani 54005</name>
    <dbReference type="NCBI Taxonomy" id="1089458"/>
    <lineage>
        <taxon>Eukaryota</taxon>
        <taxon>Fungi</taxon>
        <taxon>Dikarya</taxon>
        <taxon>Ascomycota</taxon>
        <taxon>Pezizomycotina</taxon>
        <taxon>Sordariomycetes</taxon>
        <taxon>Hypocreomycetidae</taxon>
        <taxon>Hypocreales</taxon>
        <taxon>Nectriaceae</taxon>
        <taxon>Fusarium</taxon>
        <taxon>Fusarium oxysporum species complex</taxon>
    </lineage>
</organism>
<dbReference type="OrthoDB" id="4934586at2759"/>
<feature type="domain" description="Amine oxidase" evidence="1">
    <location>
        <begin position="25"/>
        <end position="326"/>
    </location>
</feature>
<dbReference type="Gene3D" id="3.90.660.10">
    <property type="match status" value="1"/>
</dbReference>
<gene>
    <name evidence="2" type="ORF">FOQG_18765</name>
</gene>
<dbReference type="PANTHER" id="PTHR10742">
    <property type="entry name" value="FLAVIN MONOAMINE OXIDASE"/>
    <property type="match status" value="1"/>
</dbReference>
<protein>
    <recommendedName>
        <fullName evidence="1">Amine oxidase domain-containing protein</fullName>
    </recommendedName>
</protein>
<evidence type="ECO:0000313" key="3">
    <source>
        <dbReference type="Proteomes" id="UP000030663"/>
    </source>
</evidence>
<dbReference type="PANTHER" id="PTHR10742:SF342">
    <property type="entry name" value="AMINE OXIDASE"/>
    <property type="match status" value="1"/>
</dbReference>
<dbReference type="Proteomes" id="UP000030663">
    <property type="component" value="Unassembled WGS sequence"/>
</dbReference>
<accession>X0BDC2</accession>
<dbReference type="InterPro" id="IPR036188">
    <property type="entry name" value="FAD/NAD-bd_sf"/>
</dbReference>
<reference evidence="2 3" key="1">
    <citation type="submission" date="2011-11" db="EMBL/GenBank/DDBJ databases">
        <title>The Genome Sequence of Fusarium oxysporum PHW815.</title>
        <authorList>
            <consortium name="The Broad Institute Genome Sequencing Platform"/>
            <person name="Ma L.-J."/>
            <person name="Gale L.R."/>
            <person name="Schwartz D.C."/>
            <person name="Zhou S."/>
            <person name="Corby-Kistler H."/>
            <person name="Young S.K."/>
            <person name="Zeng Q."/>
            <person name="Gargeya S."/>
            <person name="Fitzgerald M."/>
            <person name="Haas B."/>
            <person name="Abouelleil A."/>
            <person name="Alvarado L."/>
            <person name="Arachchi H.M."/>
            <person name="Berlin A."/>
            <person name="Brown A."/>
            <person name="Chapman S.B."/>
            <person name="Chen Z."/>
            <person name="Dunbar C."/>
            <person name="Freedman E."/>
            <person name="Gearin G."/>
            <person name="Goldberg J."/>
            <person name="Griggs A."/>
            <person name="Gujja S."/>
            <person name="Heiman D."/>
            <person name="Howarth C."/>
            <person name="Larson L."/>
            <person name="Lui A."/>
            <person name="MacDonald P.J.P."/>
            <person name="Montmayeur A."/>
            <person name="Murphy C."/>
            <person name="Neiman D."/>
            <person name="Pearson M."/>
            <person name="Priest M."/>
            <person name="Roberts A."/>
            <person name="Saif S."/>
            <person name="Shea T."/>
            <person name="Shenoy N."/>
            <person name="Sisk P."/>
            <person name="Stolte C."/>
            <person name="Sykes S."/>
            <person name="Wortman J."/>
            <person name="Nusbaum C."/>
            <person name="Birren B."/>
        </authorList>
    </citation>
    <scope>NUCLEOTIDE SEQUENCE [LARGE SCALE GENOMIC DNA]</scope>
    <source>
        <strain evidence="2 3">54005</strain>
    </source>
</reference>
<dbReference type="InterPro" id="IPR002937">
    <property type="entry name" value="Amino_oxidase"/>
</dbReference>
<dbReference type="SUPFAM" id="SSF51905">
    <property type="entry name" value="FAD/NAD(P)-binding domain"/>
    <property type="match status" value="1"/>
</dbReference>
<dbReference type="Gene3D" id="1.10.10.1620">
    <property type="match status" value="1"/>
</dbReference>
<proteinExistence type="predicted"/>
<dbReference type="EMBL" id="KI979498">
    <property type="protein sequence ID" value="EXK76494.1"/>
    <property type="molecule type" value="Genomic_DNA"/>
</dbReference>
<name>X0BDC2_FUSOX</name>
<keyword evidence="3" id="KW-1185">Reference proteome</keyword>
<sequence length="361" mass="41008">MTDALSADFDAGFNLLMEYDSLSVRQFLLKKGFTNNEIDWMETVNDATGHYGTHSMSQAVMEEWIFYSADANNWTLINGGMDMLTKGMTHIIKNKPVLNHRVTNINKNFDKGLKIVINDTEEYDYAHVISTVPMGALQIINMTELDLGYYQKTAFRTLNYDPATKIGFKFKTRWWENLSTGSFKGGQSFTDLPIRRCVYPSYGIDVEGAPGTMIASYVWGQDSSRLGSIETLVNITLRDLAVVNGVSYEFLLSEFEDYHAYDWYDSAYSNGGFAMFSPGQFSSVMPWLMRPAAEGHMHFAGEALSSGHAWIIGAVNSAWRTVYEILCTEGLEEKKKQFIEQWDIIDEVDMCWYDWSPEGNP</sequence>
<evidence type="ECO:0000313" key="2">
    <source>
        <dbReference type="EMBL" id="EXK76494.1"/>
    </source>
</evidence>